<sequence length="888" mass="97853">MARFRAEFSDSSDDDSSPENETQAQNESSEDDRESEEEFSRSPSPEMHENELLTSMARRRKQVKRTALVEDEDGEIRYAHEVGEARGPNLRVSPASSSSSSPPPPRARGDPTIIPWAQHIGVDAQKMHVMQTSLFRMPEEAAALKALNQQPRPNLRVPLQPLNRKHSRDSDGDGLRIDSRERASFAHDIEPPVYRPSRKYARVESSKSAVEGSEGAVFDAGLAFGRSFRVGWGPGGILVHLGTLCGPPFTPKTSANSSTITKTTVPIFSSINQASLSEKLLQHHLSNSPITPDDDGIPFATPNPQSLHFSSFALLFPTADRSYEASLFRLGQALFDEIDLGLGNSITIDIRNRITSVRRKAVLSAWLEDAVAPTVEAELRSNTSADAPTVAFTLLTGNQTEKAANVAMDGGFLKLATLISQAGGDWEYREDLKEQLQIWKDERVDAHIDENVRKIYALVAGLVDGVVEGSKGGGLEKAADVDVLKGLDWKRAFGIHLWFSEPVDAPIAQVFQAYDQLVRHDAQRQLSRPLPWYSERKSSAPSRWNLPSTSSASDGLFSLIRLHAEPACSLSPILTPLSFGTSPVDYSLVWHLYIILSRCMRVRDFADRGDPVGHVRRMDDSLSDDDDEDKPEGHSPSADLLASSYAFQLEGLGMIQEALFVLLHIEGSAGREKAIKDLLARSGGKLDEWMTRGIVGSLKIPLAWVLEAKALYALDSGEIYEAYELFLSAGLYNSAHDLAVLELAPDAIIHRDLELLKNLFVKFIGHPVDGWYVRGKVFLDYVQIMKRLPVLAEQQSPDVVPDAVDNTAIDDLTKSVPRLIGLLPDVLRDSSDPRHGAALSEMVSGMVGVVNKLRPLVLSQIQPTMMSESTRLEHIQSAAYARFLDHIS</sequence>
<evidence type="ECO:0000259" key="2">
    <source>
        <dbReference type="Pfam" id="PF12110"/>
    </source>
</evidence>
<protein>
    <recommendedName>
        <fullName evidence="2">Nuclear pore complex protein NUP96 C-terminal domain-containing protein</fullName>
    </recommendedName>
</protein>
<dbReference type="Proteomes" id="UP000565441">
    <property type="component" value="Unassembled WGS sequence"/>
</dbReference>
<evidence type="ECO:0000313" key="4">
    <source>
        <dbReference type="Proteomes" id="UP000565441"/>
    </source>
</evidence>
<name>A0A8H5H972_9AGAR</name>
<feature type="region of interest" description="Disordered" evidence="1">
    <location>
        <begin position="150"/>
        <end position="176"/>
    </location>
</feature>
<evidence type="ECO:0000313" key="3">
    <source>
        <dbReference type="EMBL" id="KAF5379022.1"/>
    </source>
</evidence>
<dbReference type="OrthoDB" id="3797628at2759"/>
<feature type="compositionally biased region" description="Basic and acidic residues" evidence="1">
    <location>
        <begin position="75"/>
        <end position="84"/>
    </location>
</feature>
<feature type="compositionally biased region" description="Acidic residues" evidence="1">
    <location>
        <begin position="621"/>
        <end position="630"/>
    </location>
</feature>
<dbReference type="AlphaFoldDB" id="A0A8H5H972"/>
<keyword evidence="4" id="KW-1185">Reference proteome</keyword>
<dbReference type="Gene3D" id="1.25.40.690">
    <property type="match status" value="1"/>
</dbReference>
<feature type="region of interest" description="Disordered" evidence="1">
    <location>
        <begin position="1"/>
        <end position="111"/>
    </location>
</feature>
<organism evidence="3 4">
    <name type="scientific">Tricholomella constricta</name>
    <dbReference type="NCBI Taxonomy" id="117010"/>
    <lineage>
        <taxon>Eukaryota</taxon>
        <taxon>Fungi</taxon>
        <taxon>Dikarya</taxon>
        <taxon>Basidiomycota</taxon>
        <taxon>Agaricomycotina</taxon>
        <taxon>Agaricomycetes</taxon>
        <taxon>Agaricomycetidae</taxon>
        <taxon>Agaricales</taxon>
        <taxon>Tricholomatineae</taxon>
        <taxon>Lyophyllaceae</taxon>
        <taxon>Tricholomella</taxon>
    </lineage>
</organism>
<dbReference type="InterPro" id="IPR021967">
    <property type="entry name" value="Nup98_C"/>
</dbReference>
<feature type="domain" description="Nuclear pore complex protein NUP96 C-terminal" evidence="2">
    <location>
        <begin position="391"/>
        <end position="712"/>
    </location>
</feature>
<comment type="caution">
    <text evidence="3">The sequence shown here is derived from an EMBL/GenBank/DDBJ whole genome shotgun (WGS) entry which is preliminary data.</text>
</comment>
<feature type="region of interest" description="Disordered" evidence="1">
    <location>
        <begin position="616"/>
        <end position="637"/>
    </location>
</feature>
<evidence type="ECO:0000256" key="1">
    <source>
        <dbReference type="SAM" id="MobiDB-lite"/>
    </source>
</evidence>
<proteinExistence type="predicted"/>
<accession>A0A8H5H972</accession>
<reference evidence="3 4" key="1">
    <citation type="journal article" date="2020" name="ISME J.">
        <title>Uncovering the hidden diversity of litter-decomposition mechanisms in mushroom-forming fungi.</title>
        <authorList>
            <person name="Floudas D."/>
            <person name="Bentzer J."/>
            <person name="Ahren D."/>
            <person name="Johansson T."/>
            <person name="Persson P."/>
            <person name="Tunlid A."/>
        </authorList>
    </citation>
    <scope>NUCLEOTIDE SEQUENCE [LARGE SCALE GENOMIC DNA]</scope>
    <source>
        <strain evidence="3 4">CBS 661.87</strain>
    </source>
</reference>
<dbReference type="EMBL" id="JAACJP010000017">
    <property type="protein sequence ID" value="KAF5379022.1"/>
    <property type="molecule type" value="Genomic_DNA"/>
</dbReference>
<feature type="compositionally biased region" description="Acidic residues" evidence="1">
    <location>
        <begin position="28"/>
        <end position="37"/>
    </location>
</feature>
<dbReference type="Pfam" id="PF12110">
    <property type="entry name" value="Nup96"/>
    <property type="match status" value="1"/>
</dbReference>
<gene>
    <name evidence="3" type="ORF">D9615_006077</name>
</gene>